<comment type="caution">
    <text evidence="8">The sequence shown here is derived from an EMBL/GenBank/DDBJ whole genome shotgun (WGS) entry which is preliminary data.</text>
</comment>
<accession>A0ABW0LAU3</accession>
<keyword evidence="9" id="KW-1185">Reference proteome</keyword>
<evidence type="ECO:0000256" key="2">
    <source>
        <dbReference type="ARBA" id="ARBA00022692"/>
    </source>
</evidence>
<dbReference type="Pfam" id="PF03544">
    <property type="entry name" value="TonB_C"/>
    <property type="match status" value="1"/>
</dbReference>
<evidence type="ECO:0000256" key="4">
    <source>
        <dbReference type="ARBA" id="ARBA00022989"/>
    </source>
</evidence>
<evidence type="ECO:0000256" key="1">
    <source>
        <dbReference type="ARBA" id="ARBA00004167"/>
    </source>
</evidence>
<comment type="subcellular location">
    <subcellularLocation>
        <location evidence="1">Membrane</location>
        <topology evidence="1">Single-pass membrane protein</topology>
    </subcellularLocation>
</comment>
<reference evidence="9" key="1">
    <citation type="journal article" date="2019" name="Int. J. Syst. Evol. Microbiol.">
        <title>The Global Catalogue of Microorganisms (GCM) 10K type strain sequencing project: providing services to taxonomists for standard genome sequencing and annotation.</title>
        <authorList>
            <consortium name="The Broad Institute Genomics Platform"/>
            <consortium name="The Broad Institute Genome Sequencing Center for Infectious Disease"/>
            <person name="Wu L."/>
            <person name="Ma J."/>
        </authorList>
    </citation>
    <scope>NUCLEOTIDE SEQUENCE [LARGE SCALE GENOMIC DNA]</scope>
    <source>
        <strain evidence="9">KACC 12649</strain>
    </source>
</reference>
<evidence type="ECO:0000313" key="8">
    <source>
        <dbReference type="EMBL" id="MFC5462476.1"/>
    </source>
</evidence>
<evidence type="ECO:0000256" key="5">
    <source>
        <dbReference type="ARBA" id="ARBA00023136"/>
    </source>
</evidence>
<feature type="domain" description="TonB C-terminal" evidence="7">
    <location>
        <begin position="34"/>
        <end position="130"/>
    </location>
</feature>
<dbReference type="RefSeq" id="WP_379785960.1">
    <property type="nucleotide sequence ID" value="NZ_JBHSMU010000016.1"/>
</dbReference>
<dbReference type="SUPFAM" id="SSF81901">
    <property type="entry name" value="HCP-like"/>
    <property type="match status" value="1"/>
</dbReference>
<evidence type="ECO:0000256" key="3">
    <source>
        <dbReference type="ARBA" id="ARBA00022737"/>
    </source>
</evidence>
<evidence type="ECO:0000313" key="9">
    <source>
        <dbReference type="Proteomes" id="UP001596050"/>
    </source>
</evidence>
<dbReference type="Pfam" id="PF08238">
    <property type="entry name" value="Sel1"/>
    <property type="match status" value="1"/>
</dbReference>
<dbReference type="InterPro" id="IPR011990">
    <property type="entry name" value="TPR-like_helical_dom_sf"/>
</dbReference>
<organism evidence="8 9">
    <name type="scientific">Massilia niabensis</name>
    <dbReference type="NCBI Taxonomy" id="544910"/>
    <lineage>
        <taxon>Bacteria</taxon>
        <taxon>Pseudomonadati</taxon>
        <taxon>Pseudomonadota</taxon>
        <taxon>Betaproteobacteria</taxon>
        <taxon>Burkholderiales</taxon>
        <taxon>Oxalobacteraceae</taxon>
        <taxon>Telluria group</taxon>
        <taxon>Massilia</taxon>
    </lineage>
</organism>
<keyword evidence="4" id="KW-1133">Transmembrane helix</keyword>
<dbReference type="SMART" id="SM00671">
    <property type="entry name" value="SEL1"/>
    <property type="match status" value="2"/>
</dbReference>
<keyword evidence="6" id="KW-0732">Signal</keyword>
<dbReference type="InterPro" id="IPR037682">
    <property type="entry name" value="TonB_C"/>
</dbReference>
<dbReference type="Proteomes" id="UP001596050">
    <property type="component" value="Unassembled WGS sequence"/>
</dbReference>
<dbReference type="EMBL" id="JBHSMU010000016">
    <property type="protein sequence ID" value="MFC5462476.1"/>
    <property type="molecule type" value="Genomic_DNA"/>
</dbReference>
<dbReference type="Gene3D" id="1.25.40.10">
    <property type="entry name" value="Tetratricopeptide repeat domain"/>
    <property type="match status" value="1"/>
</dbReference>
<proteinExistence type="predicted"/>
<dbReference type="PROSITE" id="PS52015">
    <property type="entry name" value="TONB_CTD"/>
    <property type="match status" value="1"/>
</dbReference>
<gene>
    <name evidence="8" type="ORF">ACFPN5_21950</name>
</gene>
<name>A0ABW0LAU3_9BURK</name>
<keyword evidence="2" id="KW-0812">Transmembrane</keyword>
<protein>
    <submittedName>
        <fullName evidence="8">TonB family protein</fullName>
    </submittedName>
</protein>
<dbReference type="SUPFAM" id="SSF74653">
    <property type="entry name" value="TolA/TonB C-terminal domain"/>
    <property type="match status" value="1"/>
</dbReference>
<evidence type="ECO:0000256" key="6">
    <source>
        <dbReference type="SAM" id="SignalP"/>
    </source>
</evidence>
<feature type="signal peptide" evidence="6">
    <location>
        <begin position="1"/>
        <end position="33"/>
    </location>
</feature>
<dbReference type="Gene3D" id="3.30.1150.10">
    <property type="match status" value="1"/>
</dbReference>
<dbReference type="PANTHER" id="PTHR46430:SF1">
    <property type="entry name" value="CHITIN SYNTHASE REGULATOR SKT5-RELATED"/>
    <property type="match status" value="1"/>
</dbReference>
<keyword evidence="3" id="KW-0677">Repeat</keyword>
<feature type="chain" id="PRO_5047500765" evidence="6">
    <location>
        <begin position="34"/>
        <end position="230"/>
    </location>
</feature>
<evidence type="ECO:0000259" key="7">
    <source>
        <dbReference type="PROSITE" id="PS52015"/>
    </source>
</evidence>
<keyword evidence="5" id="KW-0472">Membrane</keyword>
<dbReference type="InterPro" id="IPR051726">
    <property type="entry name" value="Chitin_Synth_Reg"/>
</dbReference>
<dbReference type="InterPro" id="IPR006597">
    <property type="entry name" value="Sel1-like"/>
</dbReference>
<dbReference type="NCBIfam" id="TIGR01352">
    <property type="entry name" value="tonB_Cterm"/>
    <property type="match status" value="1"/>
</dbReference>
<dbReference type="PANTHER" id="PTHR46430">
    <property type="entry name" value="PROTEIN SKT5-RELATED"/>
    <property type="match status" value="1"/>
</dbReference>
<sequence>MSFINYLLAMVNHAPKRLLMLAALLCMALPSFAYGLKQAQPATCKQPEYPRRAQKAGEEGVSLLGFLVRGDGTVASSVVLNSSGSQELDRIAADALSKCVFRRPANSDDATEHWVRLAYTWDFNDGPGMLRAKQAAALAAGKGSLPARYHLSLLLSQTAETDADREKGLLVLRSSAELGHAPAQFDLGRRYEKGVGVETNLDEAVRWYQKSAAQGDPLATQRLRLGLLPD</sequence>
<dbReference type="InterPro" id="IPR006260">
    <property type="entry name" value="TonB/TolA_C"/>
</dbReference>